<organism evidence="2 3">
    <name type="scientific">Schistocephalus solidus</name>
    <name type="common">Tapeworm</name>
    <dbReference type="NCBI Taxonomy" id="70667"/>
    <lineage>
        <taxon>Eukaryota</taxon>
        <taxon>Metazoa</taxon>
        <taxon>Spiralia</taxon>
        <taxon>Lophotrochozoa</taxon>
        <taxon>Platyhelminthes</taxon>
        <taxon>Cestoda</taxon>
        <taxon>Eucestoda</taxon>
        <taxon>Diphyllobothriidea</taxon>
        <taxon>Diphyllobothriidae</taxon>
        <taxon>Schistocephalus</taxon>
    </lineage>
</organism>
<dbReference type="EMBL" id="UYSU01045086">
    <property type="protein sequence ID" value="VDM05104.1"/>
    <property type="molecule type" value="Genomic_DNA"/>
</dbReference>
<evidence type="ECO:0000313" key="3">
    <source>
        <dbReference type="Proteomes" id="UP000275846"/>
    </source>
</evidence>
<evidence type="ECO:0000313" key="2">
    <source>
        <dbReference type="EMBL" id="VDM05104.1"/>
    </source>
</evidence>
<evidence type="ECO:0000256" key="1">
    <source>
        <dbReference type="SAM" id="MobiDB-lite"/>
    </source>
</evidence>
<keyword evidence="3" id="KW-1185">Reference proteome</keyword>
<sequence>MHQKVIDLDVFLKVIMMHELVPTESMQKECQLPICTARSGGDQIWVSNRCRPSWMIAYATEGVSEAPEGDATRGLRRRTKPFGNASSELSGRPN</sequence>
<name>A0A3P7DNA5_SCHSO</name>
<reference evidence="2 3" key="1">
    <citation type="submission" date="2018-11" db="EMBL/GenBank/DDBJ databases">
        <authorList>
            <consortium name="Pathogen Informatics"/>
        </authorList>
    </citation>
    <scope>NUCLEOTIDE SEQUENCE [LARGE SCALE GENOMIC DNA]</scope>
    <source>
        <strain evidence="2 3">NST_G2</strain>
    </source>
</reference>
<gene>
    <name evidence="2" type="ORF">SSLN_LOCUS18718</name>
</gene>
<accession>A0A3P7DNA5</accession>
<feature type="region of interest" description="Disordered" evidence="1">
    <location>
        <begin position="64"/>
        <end position="94"/>
    </location>
</feature>
<protein>
    <submittedName>
        <fullName evidence="2">Uncharacterized protein</fullName>
    </submittedName>
</protein>
<dbReference type="Proteomes" id="UP000275846">
    <property type="component" value="Unassembled WGS sequence"/>
</dbReference>
<proteinExistence type="predicted"/>
<feature type="compositionally biased region" description="Polar residues" evidence="1">
    <location>
        <begin position="84"/>
        <end position="94"/>
    </location>
</feature>
<dbReference type="AlphaFoldDB" id="A0A3P7DNA5"/>